<evidence type="ECO:0000313" key="2">
    <source>
        <dbReference type="EMBL" id="KXT01102.1"/>
    </source>
</evidence>
<keyword evidence="3" id="KW-1185">Reference proteome</keyword>
<evidence type="ECO:0000313" key="3">
    <source>
        <dbReference type="Proteomes" id="UP000073492"/>
    </source>
</evidence>
<keyword evidence="1" id="KW-1133">Transmembrane helix</keyword>
<reference evidence="2 3" key="1">
    <citation type="submission" date="2015-07" db="EMBL/GenBank/DDBJ databases">
        <title>Comparative genomics of the Sigatoka disease complex on banana suggests a link between parallel evolutionary changes in Pseudocercospora fijiensis and Pseudocercospora eumusae and increased virulence on the banana host.</title>
        <authorList>
            <person name="Chang T.-C."/>
            <person name="Salvucci A."/>
            <person name="Crous P.W."/>
            <person name="Stergiopoulos I."/>
        </authorList>
    </citation>
    <scope>NUCLEOTIDE SEQUENCE [LARGE SCALE GENOMIC DNA]</scope>
    <source>
        <strain evidence="2 3">CBS 116634</strain>
    </source>
</reference>
<gene>
    <name evidence="2" type="ORF">AC579_6764</name>
</gene>
<proteinExistence type="predicted"/>
<dbReference type="EMBL" id="LFZO01000665">
    <property type="protein sequence ID" value="KXT01102.1"/>
    <property type="molecule type" value="Genomic_DNA"/>
</dbReference>
<keyword evidence="1" id="KW-0812">Transmembrane</keyword>
<dbReference type="OrthoDB" id="10447195at2759"/>
<comment type="caution">
    <text evidence="2">The sequence shown here is derived from an EMBL/GenBank/DDBJ whole genome shotgun (WGS) entry which is preliminary data.</text>
</comment>
<keyword evidence="1" id="KW-0472">Membrane</keyword>
<dbReference type="STRING" id="113226.A0A139HFC8"/>
<dbReference type="Proteomes" id="UP000073492">
    <property type="component" value="Unassembled WGS sequence"/>
</dbReference>
<protein>
    <submittedName>
        <fullName evidence="2">Uncharacterized protein</fullName>
    </submittedName>
</protein>
<feature type="transmembrane region" description="Helical" evidence="1">
    <location>
        <begin position="286"/>
        <end position="305"/>
    </location>
</feature>
<organism evidence="2 3">
    <name type="scientific">Pseudocercospora musae</name>
    <dbReference type="NCBI Taxonomy" id="113226"/>
    <lineage>
        <taxon>Eukaryota</taxon>
        <taxon>Fungi</taxon>
        <taxon>Dikarya</taxon>
        <taxon>Ascomycota</taxon>
        <taxon>Pezizomycotina</taxon>
        <taxon>Dothideomycetes</taxon>
        <taxon>Dothideomycetidae</taxon>
        <taxon>Mycosphaerellales</taxon>
        <taxon>Mycosphaerellaceae</taxon>
        <taxon>Pseudocercospora</taxon>
    </lineage>
</organism>
<evidence type="ECO:0000256" key="1">
    <source>
        <dbReference type="SAM" id="Phobius"/>
    </source>
</evidence>
<dbReference type="AlphaFoldDB" id="A0A139HFC8"/>
<accession>A0A139HFC8</accession>
<name>A0A139HFC8_9PEZI</name>
<sequence>MLELAGDNTASLRSVIAWSNITDLSMLKTLKLLTNVKTDTIAWMSANTQMQSLRVLALEMCSLATGDPLDPGHDALQTATAYEHIVKETCQQHGYTLKQLLIPGDDRTADDDGFILTQHILEMVAKHCPQLEGSLRVFDKKDWQQERDRLSFYSRDGEEDVLNLDFRRLLINYAIDSHLAGSIFRMIPMFKPAASGPLECLELPMPERSIARSARTWMNLARLNLKSMSGKFGAQTLVLAEANDAAHPDLRYGQEMRHDSPRTSMKRLRTYCLSVWRKTWRRTKDCYYVLPVIFLHLWWFWSYLWTIEYLFEFLTARQTPSYDSCKKHNLKYCLQDELVIALKKQSKLLDTVEANIFFVLLTSQLIITIGEQITMVLGQSGPWSLVTVEVMKLIEWVVWYAMQLQQVDQSERRQQALEGLAARCPEYWQPRNADGLYPSLISTLLIGCFVSHAPAMLAHANYGSVHNSVYLESIWP</sequence>